<organism evidence="4 5">
    <name type="scientific">Fluviicola chungangensis</name>
    <dbReference type="NCBI Taxonomy" id="2597671"/>
    <lineage>
        <taxon>Bacteria</taxon>
        <taxon>Pseudomonadati</taxon>
        <taxon>Bacteroidota</taxon>
        <taxon>Flavobacteriia</taxon>
        <taxon>Flavobacteriales</taxon>
        <taxon>Crocinitomicaceae</taxon>
        <taxon>Fluviicola</taxon>
    </lineage>
</organism>
<evidence type="ECO:0000313" key="5">
    <source>
        <dbReference type="Proteomes" id="UP000316008"/>
    </source>
</evidence>
<evidence type="ECO:0000256" key="2">
    <source>
        <dbReference type="SAM" id="SignalP"/>
    </source>
</evidence>
<dbReference type="Gene3D" id="2.40.10.10">
    <property type="entry name" value="Trypsin-like serine proteases"/>
    <property type="match status" value="2"/>
</dbReference>
<evidence type="ECO:0000259" key="3">
    <source>
        <dbReference type="Pfam" id="PF18962"/>
    </source>
</evidence>
<dbReference type="Proteomes" id="UP000316008">
    <property type="component" value="Unassembled WGS sequence"/>
</dbReference>
<feature type="chain" id="PRO_5021704619" evidence="2">
    <location>
        <begin position="22"/>
        <end position="757"/>
    </location>
</feature>
<reference evidence="4 5" key="1">
    <citation type="submission" date="2019-07" db="EMBL/GenBank/DDBJ databases">
        <authorList>
            <person name="Huq M.A."/>
        </authorList>
    </citation>
    <scope>NUCLEOTIDE SEQUENCE [LARGE SCALE GENOMIC DNA]</scope>
    <source>
        <strain evidence="4 5">MAH-3</strain>
    </source>
</reference>
<keyword evidence="1 2" id="KW-0732">Signal</keyword>
<sequence>MNKKLLSVALLCISFSGISQVQQIGTPLSWKDKVGMPKEGIQMVSVDNEIEATNEMIRRGSTLEKEMRFGKELPVNIDFMSTAEIKVLPNGTVVRQLKINSAGALSINLIFDQFQLSKNARLYLSDGEKKEFIGAHTSLNNNENHMLGTELIHDDVVIIELQEPAEEAGTSQLHLGTVVHGYFDLESEVKALGSSGNCEYDVNCPIGAGWENQRNSVAMMVNGGGFCTGSLINNTSGTIIPYFLSANHCGTSPGSWVFRFKWERTPATAICATANNTSNNGPTTMNINGGVLKANYSPSDFTLTELNSAPDPAWGVYYNGFNATDIPATSAVGIHHPAGDIKKISFENTPLISTTFNGGLPDSHWGVTSWDNGVTEGGSSGSPLFDQNHRTVGQLHGGASVCGGSNLSDEYGKLYTSWLGGGTNASQLKFWLDPSNTGSLTIDGVDPAGPGVALDAALSTISGASGTICSASVSPSFTLINNGSTALTSATVHYGYDGDFSQTYAWTGSLNQYQSQVIALPSATLAGGAHVFNTYVSGPNTGTDENNNNDTIESNFTIIVNPTIVDLSLTTDRWGSEITWALTNTAENVTFYTGGPYADLASGTGATYNASFCLADGCYHFIITDDFGDGMSGNPAGHYELISGSDTLAELTTADAGFGNSHTSIICVGTSGLKEVHDLQESWSLYPNPATDLVEFGLSNDNSLKEITLITAQGAIVKQMSTYGTSSNMSISDLSSGVYFVQMKNALGTSTKQLIIK</sequence>
<dbReference type="PANTHER" id="PTHR36234">
    <property type="entry name" value="LYSYL ENDOPEPTIDASE"/>
    <property type="match status" value="1"/>
</dbReference>
<dbReference type="InterPro" id="IPR009003">
    <property type="entry name" value="Peptidase_S1_PA"/>
</dbReference>
<feature type="domain" description="Secretion system C-terminal sorting" evidence="3">
    <location>
        <begin position="685"/>
        <end position="756"/>
    </location>
</feature>
<dbReference type="NCBIfam" id="TIGR04183">
    <property type="entry name" value="Por_Secre_tail"/>
    <property type="match status" value="1"/>
</dbReference>
<dbReference type="OrthoDB" id="9342482at2"/>
<dbReference type="AlphaFoldDB" id="A0A556N2U5"/>
<gene>
    <name evidence="4" type="ORF">FO442_04355</name>
</gene>
<feature type="signal peptide" evidence="2">
    <location>
        <begin position="1"/>
        <end position="21"/>
    </location>
</feature>
<dbReference type="InterPro" id="IPR026444">
    <property type="entry name" value="Secre_tail"/>
</dbReference>
<dbReference type="EMBL" id="VLPL01000002">
    <property type="protein sequence ID" value="TSJ46395.1"/>
    <property type="molecule type" value="Genomic_DNA"/>
</dbReference>
<evidence type="ECO:0000256" key="1">
    <source>
        <dbReference type="ARBA" id="ARBA00022729"/>
    </source>
</evidence>
<dbReference type="InterPro" id="IPR043504">
    <property type="entry name" value="Peptidase_S1_PA_chymotrypsin"/>
</dbReference>
<name>A0A556N2U5_9FLAO</name>
<keyword evidence="5" id="KW-1185">Reference proteome</keyword>
<evidence type="ECO:0000313" key="4">
    <source>
        <dbReference type="EMBL" id="TSJ46395.1"/>
    </source>
</evidence>
<dbReference type="Pfam" id="PF18962">
    <property type="entry name" value="Por_Secre_tail"/>
    <property type="match status" value="1"/>
</dbReference>
<accession>A0A556N2U5</accession>
<proteinExistence type="predicted"/>
<dbReference type="PANTHER" id="PTHR36234:SF5">
    <property type="entry name" value="LYSYL ENDOPEPTIDASE"/>
    <property type="match status" value="1"/>
</dbReference>
<protein>
    <submittedName>
        <fullName evidence="4">T9SS type A sorting domain-containing protein</fullName>
    </submittedName>
</protein>
<comment type="caution">
    <text evidence="4">The sequence shown here is derived from an EMBL/GenBank/DDBJ whole genome shotgun (WGS) entry which is preliminary data.</text>
</comment>
<dbReference type="SUPFAM" id="SSF50494">
    <property type="entry name" value="Trypsin-like serine proteases"/>
    <property type="match status" value="1"/>
</dbReference>
<dbReference type="RefSeq" id="WP_144331932.1">
    <property type="nucleotide sequence ID" value="NZ_VLPL01000002.1"/>
</dbReference>